<sequence>MVDMFDVVGFGAINLDKIYRVDKIPGKDEEGFVKDVELHAGGSSANTIAGLARFGLKTAFIGTVGSDEDGKFLLNDFEREGVDTSLILKQDGRSGNALIFVDDSGNRAILVDPGVNDTIRYDSISKNFRAKLIHLTSFICKNGIDSFESQKRIVEEGIAEISFDPGLIYVERGLNELEGIIKKTTIFMPSRNEIELLMNMDYVDAAKEIVSMGCKIVVVKLGKDGCYISDGEKEFCVKAYRTKPVDTTGAGDAFNAGFIYGYIKGYPLDKCGKIGNFSAMKNIQKVGARAGIPSKKELQEFLDNL</sequence>
<dbReference type="GeneID" id="15392659"/>
<evidence type="ECO:0000313" key="7">
    <source>
        <dbReference type="Proteomes" id="UP000013307"/>
    </source>
</evidence>
<comment type="similarity">
    <text evidence="1 4">Belongs to the carbohydrate kinase PfkB family.</text>
</comment>
<dbReference type="STRING" id="387631.Asulf_01018"/>
<dbReference type="GO" id="GO:0016301">
    <property type="term" value="F:kinase activity"/>
    <property type="evidence" value="ECO:0007669"/>
    <property type="project" value="UniProtKB-KW"/>
</dbReference>
<dbReference type="PANTHER" id="PTHR10584:SF166">
    <property type="entry name" value="RIBOKINASE"/>
    <property type="match status" value="1"/>
</dbReference>
<proteinExistence type="inferred from homology"/>
<dbReference type="Gene3D" id="3.40.1190.20">
    <property type="match status" value="1"/>
</dbReference>
<dbReference type="GO" id="GO:0006796">
    <property type="term" value="P:phosphate-containing compound metabolic process"/>
    <property type="evidence" value="ECO:0007669"/>
    <property type="project" value="UniProtKB-ARBA"/>
</dbReference>
<dbReference type="Pfam" id="PF00294">
    <property type="entry name" value="PfkB"/>
    <property type="match status" value="1"/>
</dbReference>
<accession>N0BFK0</accession>
<dbReference type="PANTHER" id="PTHR10584">
    <property type="entry name" value="SUGAR KINASE"/>
    <property type="match status" value="1"/>
</dbReference>
<dbReference type="HOGENOM" id="CLU_027634_6_0_2"/>
<name>N0BFK0_9EURY</name>
<dbReference type="InterPro" id="IPR002139">
    <property type="entry name" value="Ribo/fructo_kinase"/>
</dbReference>
<evidence type="ECO:0000256" key="2">
    <source>
        <dbReference type="ARBA" id="ARBA00022679"/>
    </source>
</evidence>
<dbReference type="PROSITE" id="PS00584">
    <property type="entry name" value="PFKB_KINASES_2"/>
    <property type="match status" value="1"/>
</dbReference>
<keyword evidence="3 4" id="KW-0418">Kinase</keyword>
<dbReference type="CDD" id="cd01942">
    <property type="entry name" value="ribokinase_group_A"/>
    <property type="match status" value="1"/>
</dbReference>
<dbReference type="AlphaFoldDB" id="N0BFK0"/>
<keyword evidence="2 4" id="KW-0808">Transferase</keyword>
<evidence type="ECO:0000259" key="5">
    <source>
        <dbReference type="Pfam" id="PF00294"/>
    </source>
</evidence>
<dbReference type="PRINTS" id="PR00990">
    <property type="entry name" value="RIBOKINASE"/>
</dbReference>
<evidence type="ECO:0000256" key="1">
    <source>
        <dbReference type="ARBA" id="ARBA00010688"/>
    </source>
</evidence>
<dbReference type="EMBL" id="CP005290">
    <property type="protein sequence ID" value="AGK61022.1"/>
    <property type="molecule type" value="Genomic_DNA"/>
</dbReference>
<dbReference type="eggNOG" id="arCOG00014">
    <property type="taxonomic scope" value="Archaea"/>
</dbReference>
<dbReference type="RefSeq" id="WP_015590620.1">
    <property type="nucleotide sequence ID" value="NC_021169.1"/>
</dbReference>
<evidence type="ECO:0000256" key="4">
    <source>
        <dbReference type="RuleBase" id="RU003704"/>
    </source>
</evidence>
<protein>
    <submittedName>
        <fullName evidence="6">Sugar kinase, ribokinase family</fullName>
    </submittedName>
</protein>
<evidence type="ECO:0000313" key="6">
    <source>
        <dbReference type="EMBL" id="AGK61022.1"/>
    </source>
</evidence>
<gene>
    <name evidence="6" type="ORF">Asulf_01018</name>
</gene>
<dbReference type="KEGG" id="ast:Asulf_01018"/>
<dbReference type="Proteomes" id="UP000013307">
    <property type="component" value="Chromosome"/>
</dbReference>
<dbReference type="InterPro" id="IPR002173">
    <property type="entry name" value="Carboh/pur_kinase_PfkB_CS"/>
</dbReference>
<evidence type="ECO:0000256" key="3">
    <source>
        <dbReference type="ARBA" id="ARBA00022777"/>
    </source>
</evidence>
<dbReference type="SUPFAM" id="SSF53613">
    <property type="entry name" value="Ribokinase-like"/>
    <property type="match status" value="1"/>
</dbReference>
<organism evidence="6 7">
    <name type="scientific">Archaeoglobus sulfaticallidus PM70-1</name>
    <dbReference type="NCBI Taxonomy" id="387631"/>
    <lineage>
        <taxon>Archaea</taxon>
        <taxon>Methanobacteriati</taxon>
        <taxon>Methanobacteriota</taxon>
        <taxon>Archaeoglobi</taxon>
        <taxon>Archaeoglobales</taxon>
        <taxon>Archaeoglobaceae</taxon>
        <taxon>Archaeoglobus</taxon>
    </lineage>
</organism>
<feature type="domain" description="Carbohydrate kinase PfkB" evidence="5">
    <location>
        <begin position="5"/>
        <end position="294"/>
    </location>
</feature>
<dbReference type="InterPro" id="IPR011611">
    <property type="entry name" value="PfkB_dom"/>
</dbReference>
<reference evidence="6 7" key="1">
    <citation type="journal article" date="2013" name="Genome Announc.">
        <title>Complete Genome Sequence of the Thermophilic and Facultatively Chemolithoautotrophic Sulfate Reducer Archaeoglobus sulfaticallidus Strain PM70-1T.</title>
        <authorList>
            <person name="Stokke R."/>
            <person name="Hocking W.P."/>
            <person name="Steinsbu B.O."/>
            <person name="Steen I.H."/>
        </authorList>
    </citation>
    <scope>NUCLEOTIDE SEQUENCE [LARGE SCALE GENOMIC DNA]</scope>
    <source>
        <strain evidence="6">PM70-1</strain>
    </source>
</reference>
<dbReference type="InterPro" id="IPR029056">
    <property type="entry name" value="Ribokinase-like"/>
</dbReference>
<keyword evidence="7" id="KW-1185">Reference proteome</keyword>